<evidence type="ECO:0000313" key="1">
    <source>
        <dbReference type="EMBL" id="AEW04526.1"/>
    </source>
</evidence>
<dbReference type="AlphaFoldDB" id="G8TTE6"/>
<organism evidence="1 2">
    <name type="scientific">Sulfobacillus acidophilus (strain ATCC 700253 / DSM 10332 / NAL)</name>
    <dbReference type="NCBI Taxonomy" id="679936"/>
    <lineage>
        <taxon>Bacteria</taxon>
        <taxon>Bacillati</taxon>
        <taxon>Bacillota</taxon>
        <taxon>Clostridia</taxon>
        <taxon>Eubacteriales</taxon>
        <taxon>Clostridiales Family XVII. Incertae Sedis</taxon>
        <taxon>Sulfobacillus</taxon>
    </lineage>
</organism>
<accession>G8TTE6</accession>
<protein>
    <submittedName>
        <fullName evidence="1">Uncharacterized protein</fullName>
    </submittedName>
</protein>
<dbReference type="PATRIC" id="fig|679936.5.peg.1085"/>
<sequence>MRTKGHSIRISVPDSLNFALWIRRQSWINTPADEMVWERWWNHLLNLRRMDPQERFYATAYWVAPETACLPYDGRSGLSWHDQWAKFSKERKGIEEAVDLTGLRRLLREDRWRLALLARTDWVFDAVWDPLSIISQDLVWEGYGVLRWPYHQDPLALEHSLTMALGACP</sequence>
<dbReference type="EMBL" id="CP003179">
    <property type="protein sequence ID" value="AEW04526.1"/>
    <property type="molecule type" value="Genomic_DNA"/>
</dbReference>
<dbReference type="HOGENOM" id="CLU_1577686_0_0_9"/>
<gene>
    <name evidence="1" type="ordered locus">Sulac_1026</name>
</gene>
<reference evidence="2" key="1">
    <citation type="submission" date="2011-12" db="EMBL/GenBank/DDBJ databases">
        <title>The complete genome of chromosome of Sulfobacillus acidophilus DSM 10332.</title>
        <authorList>
            <person name="Lucas S."/>
            <person name="Han J."/>
            <person name="Lapidus A."/>
            <person name="Bruce D."/>
            <person name="Goodwin L."/>
            <person name="Pitluck S."/>
            <person name="Peters L."/>
            <person name="Kyrpides N."/>
            <person name="Mavromatis K."/>
            <person name="Ivanova N."/>
            <person name="Mikhailova N."/>
            <person name="Chertkov O."/>
            <person name="Saunders E."/>
            <person name="Detter J.C."/>
            <person name="Tapia R."/>
            <person name="Han C."/>
            <person name="Land M."/>
            <person name="Hauser L."/>
            <person name="Markowitz V."/>
            <person name="Cheng J.-F."/>
            <person name="Hugenholtz P."/>
            <person name="Woyke T."/>
            <person name="Wu D."/>
            <person name="Pukall R."/>
            <person name="Gehrich-Schroeter G."/>
            <person name="Schneider S."/>
            <person name="Klenk H.-P."/>
            <person name="Eisen J.A."/>
        </authorList>
    </citation>
    <scope>NUCLEOTIDE SEQUENCE [LARGE SCALE GENOMIC DNA]</scope>
    <source>
        <strain evidence="2">ATCC 700253 / DSM 10332 / NAL</strain>
    </source>
</reference>
<dbReference type="KEGG" id="sap:Sulac_1026"/>
<dbReference type="STRING" id="679936.Sulac_1026"/>
<reference evidence="1 2" key="2">
    <citation type="journal article" date="2012" name="Stand. Genomic Sci.">
        <title>Complete genome sequence of the moderately thermophilic mineral-sulfide-oxidizing firmicute Sulfobacillus acidophilus type strain (NAL(T)).</title>
        <authorList>
            <person name="Anderson I."/>
            <person name="Chertkov O."/>
            <person name="Chen A."/>
            <person name="Saunders E."/>
            <person name="Lapidus A."/>
            <person name="Nolan M."/>
            <person name="Lucas S."/>
            <person name="Hammon N."/>
            <person name="Deshpande S."/>
            <person name="Cheng J.F."/>
            <person name="Han C."/>
            <person name="Tapia R."/>
            <person name="Goodwin L.A."/>
            <person name="Pitluck S."/>
            <person name="Liolios K."/>
            <person name="Pagani I."/>
            <person name="Ivanova N."/>
            <person name="Mikhailova N."/>
            <person name="Pati A."/>
            <person name="Palaniappan K."/>
            <person name="Land M."/>
            <person name="Pan C."/>
            <person name="Rohde M."/>
            <person name="Pukall R."/>
            <person name="Goker M."/>
            <person name="Detter J.C."/>
            <person name="Woyke T."/>
            <person name="Bristow J."/>
            <person name="Eisen J.A."/>
            <person name="Markowitz V."/>
            <person name="Hugenholtz P."/>
            <person name="Kyrpides N.C."/>
            <person name="Klenk H.P."/>
            <person name="Mavromatis K."/>
        </authorList>
    </citation>
    <scope>NUCLEOTIDE SEQUENCE [LARGE SCALE GENOMIC DNA]</scope>
    <source>
        <strain evidence="2">ATCC 700253 / DSM 10332 / NAL</strain>
    </source>
</reference>
<keyword evidence="2" id="KW-1185">Reference proteome</keyword>
<proteinExistence type="predicted"/>
<dbReference type="Proteomes" id="UP000005439">
    <property type="component" value="Chromosome"/>
</dbReference>
<name>G8TTE6_SULAD</name>
<evidence type="ECO:0000313" key="2">
    <source>
        <dbReference type="Proteomes" id="UP000005439"/>
    </source>
</evidence>